<evidence type="ECO:0000259" key="1">
    <source>
        <dbReference type="PROSITE" id="PS50943"/>
    </source>
</evidence>
<dbReference type="RefSeq" id="WP_380758662.1">
    <property type="nucleotide sequence ID" value="NZ_JBHSRF010000053.1"/>
</dbReference>
<dbReference type="InterPro" id="IPR001387">
    <property type="entry name" value="Cro/C1-type_HTH"/>
</dbReference>
<dbReference type="InterPro" id="IPR043917">
    <property type="entry name" value="DUF5753"/>
</dbReference>
<dbReference type="Pfam" id="PF19054">
    <property type="entry name" value="DUF5753"/>
    <property type="match status" value="1"/>
</dbReference>
<name>A0ABW1NRB6_9ACTN</name>
<reference evidence="3" key="1">
    <citation type="journal article" date="2019" name="Int. J. Syst. Evol. Microbiol.">
        <title>The Global Catalogue of Microorganisms (GCM) 10K type strain sequencing project: providing services to taxonomists for standard genome sequencing and annotation.</title>
        <authorList>
            <consortium name="The Broad Institute Genomics Platform"/>
            <consortium name="The Broad Institute Genome Sequencing Center for Infectious Disease"/>
            <person name="Wu L."/>
            <person name="Ma J."/>
        </authorList>
    </citation>
    <scope>NUCLEOTIDE SEQUENCE [LARGE SCALE GENOMIC DNA]</scope>
    <source>
        <strain evidence="3">JCM 30346</strain>
    </source>
</reference>
<keyword evidence="3" id="KW-1185">Reference proteome</keyword>
<dbReference type="InterPro" id="IPR010982">
    <property type="entry name" value="Lambda_DNA-bd_dom_sf"/>
</dbReference>
<feature type="domain" description="HTH cro/C1-type" evidence="1">
    <location>
        <begin position="11"/>
        <end position="54"/>
    </location>
</feature>
<organism evidence="2 3">
    <name type="scientific">Sphaerisporangium aureirubrum</name>
    <dbReference type="NCBI Taxonomy" id="1544736"/>
    <lineage>
        <taxon>Bacteria</taxon>
        <taxon>Bacillati</taxon>
        <taxon>Actinomycetota</taxon>
        <taxon>Actinomycetes</taxon>
        <taxon>Streptosporangiales</taxon>
        <taxon>Streptosporangiaceae</taxon>
        <taxon>Sphaerisporangium</taxon>
    </lineage>
</organism>
<dbReference type="PROSITE" id="PS50943">
    <property type="entry name" value="HTH_CROC1"/>
    <property type="match status" value="1"/>
</dbReference>
<protein>
    <submittedName>
        <fullName evidence="2">Scr1 family TA system antitoxin-like transcriptional regulator</fullName>
    </submittedName>
</protein>
<dbReference type="Gene3D" id="1.10.260.40">
    <property type="entry name" value="lambda repressor-like DNA-binding domains"/>
    <property type="match status" value="1"/>
</dbReference>
<dbReference type="SUPFAM" id="SSF47413">
    <property type="entry name" value="lambda repressor-like DNA-binding domains"/>
    <property type="match status" value="1"/>
</dbReference>
<dbReference type="Pfam" id="PF13560">
    <property type="entry name" value="HTH_31"/>
    <property type="match status" value="1"/>
</dbReference>
<proteinExistence type="predicted"/>
<dbReference type="EMBL" id="JBHSRF010000053">
    <property type="protein sequence ID" value="MFC6084997.1"/>
    <property type="molecule type" value="Genomic_DNA"/>
</dbReference>
<accession>A0ABW1NRB6</accession>
<dbReference type="SMART" id="SM00530">
    <property type="entry name" value="HTH_XRE"/>
    <property type="match status" value="1"/>
</dbReference>
<comment type="caution">
    <text evidence="2">The sequence shown here is derived from an EMBL/GenBank/DDBJ whole genome shotgun (WGS) entry which is preliminary data.</text>
</comment>
<sequence>MTSLEFFARELRRAREAAGMSQAQLATAIVGYSPSFVAMVETARRVPKPDFAQRCDQLLSTGGILTRLAEDLVCRNMPPEWVGKWLSIEGDATSLLSYQPLVVPGLLQTEAYAREVIATSGREFDVEEQVEARLERRGILSRANPPMLVAVMDEDVLRRPVGGPDVMREQVLYLLEMAERPRVLIQIVPFEAGAYAGLAGPFVIAKSDDKDVVYVDSALSGDVVQRSDDVVTLRRLWEALRAEALPIRNSIDLMAKVAETWT</sequence>
<dbReference type="CDD" id="cd00093">
    <property type="entry name" value="HTH_XRE"/>
    <property type="match status" value="1"/>
</dbReference>
<evidence type="ECO:0000313" key="3">
    <source>
        <dbReference type="Proteomes" id="UP001596137"/>
    </source>
</evidence>
<gene>
    <name evidence="2" type="ORF">ACFP1K_27810</name>
</gene>
<dbReference type="Proteomes" id="UP001596137">
    <property type="component" value="Unassembled WGS sequence"/>
</dbReference>
<evidence type="ECO:0000313" key="2">
    <source>
        <dbReference type="EMBL" id="MFC6084997.1"/>
    </source>
</evidence>